<protein>
    <submittedName>
        <fullName evidence="17">Dihydropteroate synthase-like protein</fullName>
    </submittedName>
</protein>
<name>A0A9P6HK88_9AGAM</name>
<evidence type="ECO:0000313" key="17">
    <source>
        <dbReference type="EMBL" id="KAF9788066.1"/>
    </source>
</evidence>
<dbReference type="PANTHER" id="PTHR20941">
    <property type="entry name" value="FOLATE SYNTHESIS PROTEINS"/>
    <property type="match status" value="1"/>
</dbReference>
<comment type="similarity">
    <text evidence="7">In the C-terminal section; belongs to the DHPS family.</text>
</comment>
<dbReference type="InterPro" id="IPR011005">
    <property type="entry name" value="Dihydropteroate_synth-like_sf"/>
</dbReference>
<organism evidence="17 18">
    <name type="scientific">Thelephora terrestris</name>
    <dbReference type="NCBI Taxonomy" id="56493"/>
    <lineage>
        <taxon>Eukaryota</taxon>
        <taxon>Fungi</taxon>
        <taxon>Dikarya</taxon>
        <taxon>Basidiomycota</taxon>
        <taxon>Agaricomycotina</taxon>
        <taxon>Agaricomycetes</taxon>
        <taxon>Thelephorales</taxon>
        <taxon>Thelephoraceae</taxon>
        <taxon>Thelephora</taxon>
    </lineage>
</organism>
<dbReference type="SUPFAM" id="SSF55620">
    <property type="entry name" value="Tetrahydrobiopterin biosynthesis enzymes-like"/>
    <property type="match status" value="2"/>
</dbReference>
<dbReference type="GO" id="GO:0004156">
    <property type="term" value="F:dihydropteroate synthase activity"/>
    <property type="evidence" value="ECO:0007669"/>
    <property type="project" value="UniProtKB-EC"/>
</dbReference>
<evidence type="ECO:0000313" key="18">
    <source>
        <dbReference type="Proteomes" id="UP000736335"/>
    </source>
</evidence>
<dbReference type="InterPro" id="IPR035907">
    <property type="entry name" value="Hppk_sf"/>
</dbReference>
<keyword evidence="14" id="KW-0289">Folate biosynthesis</keyword>
<dbReference type="GO" id="GO:0005740">
    <property type="term" value="C:mitochondrial envelope"/>
    <property type="evidence" value="ECO:0007669"/>
    <property type="project" value="TreeGrafter"/>
</dbReference>
<dbReference type="PROSITE" id="PS50972">
    <property type="entry name" value="PTERIN_BINDING"/>
    <property type="match status" value="1"/>
</dbReference>
<evidence type="ECO:0000256" key="1">
    <source>
        <dbReference type="ARBA" id="ARBA00000012"/>
    </source>
</evidence>
<evidence type="ECO:0000256" key="6">
    <source>
        <dbReference type="ARBA" id="ARBA00009640"/>
    </source>
</evidence>
<dbReference type="InterPro" id="IPR006390">
    <property type="entry name" value="DHP_synth_dom"/>
</dbReference>
<dbReference type="Pfam" id="PF02152">
    <property type="entry name" value="FolB"/>
    <property type="match status" value="2"/>
</dbReference>
<dbReference type="SUPFAM" id="SSF55083">
    <property type="entry name" value="6-hydroxymethyl-7,8-dihydropterin pyrophosphokinase, HPPK"/>
    <property type="match status" value="1"/>
</dbReference>
<comment type="cofactor">
    <cofactor evidence="3">
        <name>Mg(2+)</name>
        <dbReference type="ChEBI" id="CHEBI:18420"/>
    </cofactor>
</comment>
<comment type="catalytic activity">
    <reaction evidence="1">
        <text>(7,8-dihydropterin-6-yl)methyl diphosphate + 4-aminobenzoate = 7,8-dihydropteroate + diphosphate</text>
        <dbReference type="Rhea" id="RHEA:19949"/>
        <dbReference type="ChEBI" id="CHEBI:17836"/>
        <dbReference type="ChEBI" id="CHEBI:17839"/>
        <dbReference type="ChEBI" id="CHEBI:33019"/>
        <dbReference type="ChEBI" id="CHEBI:72950"/>
        <dbReference type="EC" id="2.5.1.15"/>
    </reaction>
</comment>
<dbReference type="InterPro" id="IPR000550">
    <property type="entry name" value="Hppk"/>
</dbReference>
<dbReference type="GO" id="GO:0005524">
    <property type="term" value="F:ATP binding"/>
    <property type="evidence" value="ECO:0007669"/>
    <property type="project" value="UniProtKB-KW"/>
</dbReference>
<evidence type="ECO:0000259" key="16">
    <source>
        <dbReference type="PROSITE" id="PS50972"/>
    </source>
</evidence>
<dbReference type="CDD" id="cd00739">
    <property type="entry name" value="DHPS"/>
    <property type="match status" value="1"/>
</dbReference>
<keyword evidence="15" id="KW-0511">Multifunctional enzyme</keyword>
<keyword evidence="8" id="KW-0808">Transferase</keyword>
<dbReference type="NCBIfam" id="TIGR00526">
    <property type="entry name" value="folB_dom"/>
    <property type="match status" value="1"/>
</dbReference>
<dbReference type="Pfam" id="PF01288">
    <property type="entry name" value="HPPK"/>
    <property type="match status" value="1"/>
</dbReference>
<keyword evidence="10" id="KW-0547">Nucleotide-binding</keyword>
<dbReference type="PROSITE" id="PS00794">
    <property type="entry name" value="HPPK"/>
    <property type="match status" value="1"/>
</dbReference>
<dbReference type="GO" id="GO:0046656">
    <property type="term" value="P:folic acid biosynthetic process"/>
    <property type="evidence" value="ECO:0007669"/>
    <property type="project" value="UniProtKB-KW"/>
</dbReference>
<evidence type="ECO:0000256" key="2">
    <source>
        <dbReference type="ARBA" id="ARBA00000198"/>
    </source>
</evidence>
<comment type="similarity">
    <text evidence="6">In the N-terminal section; belongs to the DHNA family.</text>
</comment>
<feature type="domain" description="Pterin-binding" evidence="16">
    <location>
        <begin position="549"/>
        <end position="842"/>
    </location>
</feature>
<dbReference type="GO" id="GO:0046872">
    <property type="term" value="F:metal ion binding"/>
    <property type="evidence" value="ECO:0007669"/>
    <property type="project" value="UniProtKB-KW"/>
</dbReference>
<keyword evidence="9" id="KW-0479">Metal-binding</keyword>
<dbReference type="InterPro" id="IPR006157">
    <property type="entry name" value="FolB_dom"/>
</dbReference>
<dbReference type="CDD" id="cd00483">
    <property type="entry name" value="HPPK"/>
    <property type="match status" value="1"/>
</dbReference>
<dbReference type="Pfam" id="PF00809">
    <property type="entry name" value="Pterin_bind"/>
    <property type="match status" value="1"/>
</dbReference>
<comment type="pathway">
    <text evidence="4">Cofactor biosynthesis; tetrahydrofolate biosynthesis; 7,8-dihydrofolate from 2-amino-4-hydroxy-6-hydroxymethyl-7,8-dihydropteridine diphosphate and 4-aminobenzoate: step 1/2.</text>
</comment>
<dbReference type="NCBIfam" id="TIGR01496">
    <property type="entry name" value="DHPS"/>
    <property type="match status" value="1"/>
</dbReference>
<dbReference type="PANTHER" id="PTHR20941:SF1">
    <property type="entry name" value="FOLIC ACID SYNTHESIS PROTEIN FOL1"/>
    <property type="match status" value="1"/>
</dbReference>
<evidence type="ECO:0000256" key="11">
    <source>
        <dbReference type="ARBA" id="ARBA00022777"/>
    </source>
</evidence>
<evidence type="ECO:0000256" key="9">
    <source>
        <dbReference type="ARBA" id="ARBA00022723"/>
    </source>
</evidence>
<comment type="catalytic activity">
    <reaction evidence="2">
        <text>6-hydroxymethyl-7,8-dihydropterin + ATP = (7,8-dihydropterin-6-yl)methyl diphosphate + AMP + H(+)</text>
        <dbReference type="Rhea" id="RHEA:11412"/>
        <dbReference type="ChEBI" id="CHEBI:15378"/>
        <dbReference type="ChEBI" id="CHEBI:30616"/>
        <dbReference type="ChEBI" id="CHEBI:44841"/>
        <dbReference type="ChEBI" id="CHEBI:72950"/>
        <dbReference type="ChEBI" id="CHEBI:456215"/>
        <dbReference type="EC" id="2.7.6.3"/>
    </reaction>
</comment>
<dbReference type="SUPFAM" id="SSF51717">
    <property type="entry name" value="Dihydropteroate synthetase-like"/>
    <property type="match status" value="1"/>
</dbReference>
<evidence type="ECO:0000256" key="7">
    <source>
        <dbReference type="ARBA" id="ARBA00009951"/>
    </source>
</evidence>
<dbReference type="AlphaFoldDB" id="A0A9P6HK88"/>
<evidence type="ECO:0000256" key="13">
    <source>
        <dbReference type="ARBA" id="ARBA00022842"/>
    </source>
</evidence>
<accession>A0A9P6HK88</accession>
<sequence>MLMRRLLVPIRPHLRQSLPNPTTVHSLVSYGVRTSSALRRHHKFPPPMRVPDTIRINDLTLIARFQDGTQWSTPSLQPVKLSLSIAHDIRTSGELDDLDHTLNYVSIVNALTESSAENTFSSLEVLTDSIFKQCFETYPQIQSLSVKVTKPNALLRGKAVSLQASRSRGSPSDAQESFSLEDIEFPVLIGVNPEERATKQTIRMNLVLFGRTSSAPVDYRSLAEDIYEHGDTSSFLTIEAYVTTLARALLIKNQGVWTSVNIRVAKPHALVLANSAEVEITRDLSDYTSLSINNWTTRRNSHLIQLISAIQPSRDEKVPSHAVAIAFGSNLGDRFANIELALRLLESPSQFLDAGDHIHQKDAVIAIIDTSFLYETVPMYVTNQPSFVNGACLVETNLPPVVLLRVLKRIEAHIGRVPSFRNGPRAIDLDVVLYGDDIIDTRPPDSRAHLENLENQLVVPHPRVAEREFVLRPLNDMMPEYIMPTFNRPIKQMLGDLIDTPTPESTPMRKVVPFPQYPPSNPTLGLAGLARLTAAYWTLTSAGESIGKTNIMATLNATPDSFSDGSVNDELSAALEYASKSIAAGAGIIDVGGYSTRPHAKHVGTEEEIRRVIPLIKGIRSAGHSTLISIDTFRPEVAKAAVLAGANCINDVCGFVGPEYPLTEAGARRFLKMREIARDLAVPVVLMHSRGEASANKSYGQYGYAGEGKGQDVVEGVRVELGDKVDAAVRGRGGLRRWLVIIDPGIGFSKTVEGNLALLKRASSLVAMEDKNVLRGFPQLIGASKKSFLGTILSHRVDSYPGRTTTPGERGWATAAAVSCAVEQRVAAVRVHDVLEMGDVVRVADSLNEFRF</sequence>
<evidence type="ECO:0000256" key="15">
    <source>
        <dbReference type="ARBA" id="ARBA00023268"/>
    </source>
</evidence>
<reference evidence="17" key="2">
    <citation type="submission" date="2020-11" db="EMBL/GenBank/DDBJ databases">
        <authorList>
            <consortium name="DOE Joint Genome Institute"/>
            <person name="Kuo A."/>
            <person name="Miyauchi S."/>
            <person name="Kiss E."/>
            <person name="Drula E."/>
            <person name="Kohler A."/>
            <person name="Sanchez-Garcia M."/>
            <person name="Andreopoulos B."/>
            <person name="Barry K.W."/>
            <person name="Bonito G."/>
            <person name="Buee M."/>
            <person name="Carver A."/>
            <person name="Chen C."/>
            <person name="Cichocki N."/>
            <person name="Clum A."/>
            <person name="Culley D."/>
            <person name="Crous P.W."/>
            <person name="Fauchery L."/>
            <person name="Girlanda M."/>
            <person name="Hayes R."/>
            <person name="Keri Z."/>
            <person name="Labutti K."/>
            <person name="Lipzen A."/>
            <person name="Lombard V."/>
            <person name="Magnuson J."/>
            <person name="Maillard F."/>
            <person name="Morin E."/>
            <person name="Murat C."/>
            <person name="Nolan M."/>
            <person name="Ohm R."/>
            <person name="Pangilinan J."/>
            <person name="Pereira M."/>
            <person name="Perotto S."/>
            <person name="Peter M."/>
            <person name="Riley R."/>
            <person name="Sitrit Y."/>
            <person name="Stielow B."/>
            <person name="Szollosi G."/>
            <person name="Zifcakova L."/>
            <person name="Stursova M."/>
            <person name="Spatafora J.W."/>
            <person name="Tedersoo L."/>
            <person name="Vaario L.-M."/>
            <person name="Yamada A."/>
            <person name="Yan M."/>
            <person name="Wang P."/>
            <person name="Xu J."/>
            <person name="Bruns T."/>
            <person name="Baldrian P."/>
            <person name="Vilgalys R."/>
            <person name="Henrissat B."/>
            <person name="Grigoriev I.V."/>
            <person name="Hibbett D."/>
            <person name="Nagy L.G."/>
            <person name="Martin F.M."/>
        </authorList>
    </citation>
    <scope>NUCLEOTIDE SEQUENCE</scope>
    <source>
        <strain evidence="17">UH-Tt-Lm1</strain>
    </source>
</reference>
<reference evidence="17" key="1">
    <citation type="journal article" date="2020" name="Nat. Commun.">
        <title>Large-scale genome sequencing of mycorrhizal fungi provides insights into the early evolution of symbiotic traits.</title>
        <authorList>
            <person name="Miyauchi S."/>
            <person name="Kiss E."/>
            <person name="Kuo A."/>
            <person name="Drula E."/>
            <person name="Kohler A."/>
            <person name="Sanchez-Garcia M."/>
            <person name="Morin E."/>
            <person name="Andreopoulos B."/>
            <person name="Barry K.W."/>
            <person name="Bonito G."/>
            <person name="Buee M."/>
            <person name="Carver A."/>
            <person name="Chen C."/>
            <person name="Cichocki N."/>
            <person name="Clum A."/>
            <person name="Culley D."/>
            <person name="Crous P.W."/>
            <person name="Fauchery L."/>
            <person name="Girlanda M."/>
            <person name="Hayes R.D."/>
            <person name="Keri Z."/>
            <person name="LaButti K."/>
            <person name="Lipzen A."/>
            <person name="Lombard V."/>
            <person name="Magnuson J."/>
            <person name="Maillard F."/>
            <person name="Murat C."/>
            <person name="Nolan M."/>
            <person name="Ohm R.A."/>
            <person name="Pangilinan J."/>
            <person name="Pereira M.F."/>
            <person name="Perotto S."/>
            <person name="Peter M."/>
            <person name="Pfister S."/>
            <person name="Riley R."/>
            <person name="Sitrit Y."/>
            <person name="Stielow J.B."/>
            <person name="Szollosi G."/>
            <person name="Zifcakova L."/>
            <person name="Stursova M."/>
            <person name="Spatafora J.W."/>
            <person name="Tedersoo L."/>
            <person name="Vaario L.M."/>
            <person name="Yamada A."/>
            <person name="Yan M."/>
            <person name="Wang P."/>
            <person name="Xu J."/>
            <person name="Bruns T."/>
            <person name="Baldrian P."/>
            <person name="Vilgalys R."/>
            <person name="Dunand C."/>
            <person name="Henrissat B."/>
            <person name="Grigoriev I.V."/>
            <person name="Hibbett D."/>
            <person name="Nagy L.G."/>
            <person name="Martin F.M."/>
        </authorList>
    </citation>
    <scope>NUCLEOTIDE SEQUENCE</scope>
    <source>
        <strain evidence="17">UH-Tt-Lm1</strain>
    </source>
</reference>
<dbReference type="InterPro" id="IPR045031">
    <property type="entry name" value="DHP_synth-like"/>
</dbReference>
<dbReference type="SMART" id="SM00905">
    <property type="entry name" value="FolB"/>
    <property type="match status" value="2"/>
</dbReference>
<dbReference type="GO" id="GO:0003848">
    <property type="term" value="F:2-amino-4-hydroxy-6-hydroxymethyldihydropteridine diphosphokinase activity"/>
    <property type="evidence" value="ECO:0007669"/>
    <property type="project" value="UniProtKB-EC"/>
</dbReference>
<dbReference type="Gene3D" id="3.30.1130.10">
    <property type="match status" value="2"/>
</dbReference>
<dbReference type="GO" id="GO:0016301">
    <property type="term" value="F:kinase activity"/>
    <property type="evidence" value="ECO:0007669"/>
    <property type="project" value="UniProtKB-KW"/>
</dbReference>
<dbReference type="Proteomes" id="UP000736335">
    <property type="component" value="Unassembled WGS sequence"/>
</dbReference>
<dbReference type="InterPro" id="IPR043133">
    <property type="entry name" value="GTP-CH-I_C/QueF"/>
</dbReference>
<comment type="pathway">
    <text evidence="5">Cofactor biosynthesis; tetrahydrofolate biosynthesis; 2-amino-4-hydroxy-6-hydroxymethyl-7,8-dihydropteridine diphosphate from 7,8-dihydroneopterin triphosphate: step 4/4.</text>
</comment>
<evidence type="ECO:0000256" key="4">
    <source>
        <dbReference type="ARBA" id="ARBA00004763"/>
    </source>
</evidence>
<dbReference type="EMBL" id="WIUZ02000004">
    <property type="protein sequence ID" value="KAF9788066.1"/>
    <property type="molecule type" value="Genomic_DNA"/>
</dbReference>
<evidence type="ECO:0000256" key="14">
    <source>
        <dbReference type="ARBA" id="ARBA00022909"/>
    </source>
</evidence>
<proteinExistence type="inferred from homology"/>
<evidence type="ECO:0000256" key="8">
    <source>
        <dbReference type="ARBA" id="ARBA00022679"/>
    </source>
</evidence>
<dbReference type="NCBIfam" id="TIGR01498">
    <property type="entry name" value="folK"/>
    <property type="match status" value="1"/>
</dbReference>
<comment type="caution">
    <text evidence="17">The sequence shown here is derived from an EMBL/GenBank/DDBJ whole genome shotgun (WGS) entry which is preliminary data.</text>
</comment>
<dbReference type="Gene3D" id="3.20.20.20">
    <property type="entry name" value="Dihydropteroate synthase-like"/>
    <property type="match status" value="1"/>
</dbReference>
<dbReference type="InterPro" id="IPR000489">
    <property type="entry name" value="Pterin-binding_dom"/>
</dbReference>
<gene>
    <name evidence="17" type="ORF">BJ322DRAFT_1046837</name>
</gene>
<keyword evidence="11" id="KW-0418">Kinase</keyword>
<evidence type="ECO:0000256" key="12">
    <source>
        <dbReference type="ARBA" id="ARBA00022840"/>
    </source>
</evidence>
<keyword evidence="18" id="KW-1185">Reference proteome</keyword>
<dbReference type="Gene3D" id="3.30.70.560">
    <property type="entry name" value="7,8-Dihydro-6-hydroxymethylpterin-pyrophosphokinase HPPK"/>
    <property type="match status" value="1"/>
</dbReference>
<evidence type="ECO:0000256" key="5">
    <source>
        <dbReference type="ARBA" id="ARBA00005051"/>
    </source>
</evidence>
<keyword evidence="12" id="KW-0067">ATP-binding</keyword>
<dbReference type="GO" id="GO:0004150">
    <property type="term" value="F:dihydroneopterin aldolase activity"/>
    <property type="evidence" value="ECO:0007669"/>
    <property type="project" value="InterPro"/>
</dbReference>
<dbReference type="GO" id="GO:0046654">
    <property type="term" value="P:tetrahydrofolate biosynthetic process"/>
    <property type="evidence" value="ECO:0007669"/>
    <property type="project" value="TreeGrafter"/>
</dbReference>
<evidence type="ECO:0000256" key="10">
    <source>
        <dbReference type="ARBA" id="ARBA00022741"/>
    </source>
</evidence>
<evidence type="ECO:0000256" key="3">
    <source>
        <dbReference type="ARBA" id="ARBA00001946"/>
    </source>
</evidence>
<dbReference type="OrthoDB" id="615426at2759"/>
<dbReference type="PROSITE" id="PS00793">
    <property type="entry name" value="DHPS_2"/>
    <property type="match status" value="1"/>
</dbReference>
<keyword evidence="13" id="KW-0460">Magnesium</keyword>